<comment type="caution">
    <text evidence="1">The sequence shown here is derived from an EMBL/GenBank/DDBJ whole genome shotgun (WGS) entry which is preliminary data.</text>
</comment>
<evidence type="ECO:0000313" key="2">
    <source>
        <dbReference type="Proteomes" id="UP000826195"/>
    </source>
</evidence>
<gene>
    <name evidence="1" type="ORF">KQX54_010356</name>
</gene>
<keyword evidence="2" id="KW-1185">Reference proteome</keyword>
<name>A0AAV7IX80_COTGL</name>
<dbReference type="Proteomes" id="UP000826195">
    <property type="component" value="Unassembled WGS sequence"/>
</dbReference>
<reference evidence="1 2" key="1">
    <citation type="journal article" date="2021" name="J. Hered.">
        <title>A chromosome-level genome assembly of the parasitoid wasp, Cotesia glomerata (Hymenoptera: Braconidae).</title>
        <authorList>
            <person name="Pinto B.J."/>
            <person name="Weis J.J."/>
            <person name="Gamble T."/>
            <person name="Ode P.J."/>
            <person name="Paul R."/>
            <person name="Zaspel J.M."/>
        </authorList>
    </citation>
    <scope>NUCLEOTIDE SEQUENCE [LARGE SCALE GENOMIC DNA]</scope>
    <source>
        <strain evidence="1">CgM1</strain>
    </source>
</reference>
<dbReference type="AlphaFoldDB" id="A0AAV7IX80"/>
<organism evidence="1 2">
    <name type="scientific">Cotesia glomerata</name>
    <name type="common">Lepidopteran parasitic wasp</name>
    <name type="synonym">Apanteles glomeratus</name>
    <dbReference type="NCBI Taxonomy" id="32391"/>
    <lineage>
        <taxon>Eukaryota</taxon>
        <taxon>Metazoa</taxon>
        <taxon>Ecdysozoa</taxon>
        <taxon>Arthropoda</taxon>
        <taxon>Hexapoda</taxon>
        <taxon>Insecta</taxon>
        <taxon>Pterygota</taxon>
        <taxon>Neoptera</taxon>
        <taxon>Endopterygota</taxon>
        <taxon>Hymenoptera</taxon>
        <taxon>Apocrita</taxon>
        <taxon>Ichneumonoidea</taxon>
        <taxon>Braconidae</taxon>
        <taxon>Microgastrinae</taxon>
        <taxon>Cotesia</taxon>
    </lineage>
</organism>
<sequence length="115" mass="12818">MSAPPPHFVTYRPSYIVLTKVSRGQVDTTTVRLLCTPISEEQEQCFRELLRDSADVHGLYSVLCSIRCTTLLSYFSTSSDMNNRVDLPGNPKGFYFPFQAPFSGGITVSRQTSEG</sequence>
<evidence type="ECO:0000313" key="1">
    <source>
        <dbReference type="EMBL" id="KAH0557689.1"/>
    </source>
</evidence>
<proteinExistence type="predicted"/>
<dbReference type="EMBL" id="JAHXZJ010000747">
    <property type="protein sequence ID" value="KAH0557689.1"/>
    <property type="molecule type" value="Genomic_DNA"/>
</dbReference>
<accession>A0AAV7IX80</accession>
<protein>
    <submittedName>
        <fullName evidence="1">Uncharacterized protein</fullName>
    </submittedName>
</protein>